<dbReference type="InterPro" id="IPR041457">
    <property type="entry name" value="CxC2_KDZ-assoc"/>
</dbReference>
<dbReference type="Proteomes" id="UP001218188">
    <property type="component" value="Unassembled WGS sequence"/>
</dbReference>
<comment type="caution">
    <text evidence="4">The sequence shown here is derived from an EMBL/GenBank/DDBJ whole genome shotgun (WGS) entry which is preliminary data.</text>
</comment>
<evidence type="ECO:0000256" key="2">
    <source>
        <dbReference type="SAM" id="MobiDB-lite"/>
    </source>
</evidence>
<sequence length="1781" mass="203243">MPPRAILNTSEFELVYRSINKMLDGRGWIDRGRTTCDCGRTAQFNCTVCLGPNVCSDCLIEAHLAKPFHDVKEWSDVASYFTRTTLRDVGLRIAFEHQDAGCPVGQAERLEAVTVYGVRSVAVLFCGCSNALSRAEQLRNHGWEPMRSNFVCTIPVTMPSTSHAGDNRDQPLEVDENGNLVEHAPSRSRRRRPRIFDSPPLRVPATTTIRAAQETTNAVAGPSTRPSAACMVADRRMYQEDRAEERQEGRERAQERAMVALQAQDDVLTLLKVPTVDINSRRLSRRDRLAHTSQTIMGVAPPVQLPAPFVLSAERVGLRIRHVPALMPDVLYKSDAQLADYENPKDHHLCGICKGVKDHPKMSQRRGGGRWRGGVPTMYEHRPDTAAVVRISRDGRRAREEVATVNPGASSSVSSTPAHFHKDIATNAALESTEWDYTMGDDSLLAESGEPDDDRIRVKDLPFLTWVDFCDEYLDEMLRLEGRGDANVYSTCGLCGKADPRYRCEHQSCYGAQMFCRECVVHRHQVLPTHWIQEWNGSFFERVALKDLGLVLQLGHTPGAACESMRPAKKKFTVIDVNGIHNVAVQFCECNSNITHRQQLMRVCWWPATVRDPSTCTTFGVLWLFQNMSSLGKVSGFHFLRSLELLTNSDGLNPPANRRRAFMHIARQYRMMQPMKRAAAPGKNIPHDWDRINWAEMPEDLRYKYFLPLAQDCNFRLINRDVSTEAREPVIDDGLGYFCNRKEYKKYIATHVGEDEILTCSGFQAMFLANAKRVKGLRTTGVGGVTCTHHNMWRPNGIGDLQNGERYCNMDFILLSALLNTILLYLILSYDIAFEVSVWFKVPKFHILGHKFPCHSPFSFHWMWGAGMTDGEDVEQNWDFTNSAAGSTKMMGLGARHAFLEGLFGFHNWMRTVSYQKVFTQRLAWDLKEGRKHKEAFDSFTALIEGERPELIVSWKKWVWEWESEQHTEGVDSPFEMTKPGMRYDCDLDQEELMRTGAGVEVERSHTSSTFITMGLEIEQSQRILTIDIKATADPTTLQELDFVKRRTALLKKINRFRKLQRTYMPHVVKFMTPTQRQVWNDKTRGAEAMKLFMPSELGDEARRKACEKGLAGIEEEMREGELVEALEELRQALRIRTISRFRHRNSTGQRALTRGQGVLRQINVRIHKAKLWYRYARNALMRLRGHGEWEKTYWALEEADVRGVNERTVGEEEKAERERLRDLGAIVEGGVAAAGVVAAGEGTHKMSWIWYQTDLGKNEVDLVEALRVEWCKAYARTQRWHEDVVLVDEEMRRTIEYDEWMVKQWRERANTRMRAVTPELAEGLRAYAMEHAKREEVTCAKLVGQWSGLRERARAYLAGVRDDMRGLAEVVVDMDGDEEDPDDEGDVEGDKNINGEGEDDAEEEDDDELVVVLEAKHRSRTTIQATELQRKRTLLLSKVAALQDVQNMYMPGLRQWIAQQDPPPSPANNSKPETIKIFMPSSLPPANRDTVCLPTLSQNEEDFRQAQAGDALRELRSNLRIRTFAHQFKHKQMGGQGMYTKSQSLQDGIEDRIRSAVTRYRAAWTGLVALRGPGEWQTVLQELRKEDVRGINERAMNDEEKAENKKARLLAGLPGDGSQDVDEYGEPIPLTVLFNLETGEGRHLTFWLWYSVTGVGEVDAAGKLHTGKANFIFIIYVLSGRKHERTPIAKWWKEQLELRWDVGAELGQGLRAYGLEQIARERQWAATWSAKWLPVRTQAAVVLRDHVGDVDEEVLTPLEVELEEDEQEEYEYDDFNEEEE</sequence>
<feature type="compositionally biased region" description="Acidic residues" evidence="2">
    <location>
        <begin position="1376"/>
        <end position="1388"/>
    </location>
</feature>
<reference evidence="4" key="1">
    <citation type="submission" date="2023-03" db="EMBL/GenBank/DDBJ databases">
        <title>Massive genome expansion in bonnet fungi (Mycena s.s.) driven by repeated elements and novel gene families across ecological guilds.</title>
        <authorList>
            <consortium name="Lawrence Berkeley National Laboratory"/>
            <person name="Harder C.B."/>
            <person name="Miyauchi S."/>
            <person name="Viragh M."/>
            <person name="Kuo A."/>
            <person name="Thoen E."/>
            <person name="Andreopoulos B."/>
            <person name="Lu D."/>
            <person name="Skrede I."/>
            <person name="Drula E."/>
            <person name="Henrissat B."/>
            <person name="Morin E."/>
            <person name="Kohler A."/>
            <person name="Barry K."/>
            <person name="LaButti K."/>
            <person name="Morin E."/>
            <person name="Salamov A."/>
            <person name="Lipzen A."/>
            <person name="Mereny Z."/>
            <person name="Hegedus B."/>
            <person name="Baldrian P."/>
            <person name="Stursova M."/>
            <person name="Weitz H."/>
            <person name="Taylor A."/>
            <person name="Grigoriev I.V."/>
            <person name="Nagy L.G."/>
            <person name="Martin F."/>
            <person name="Kauserud H."/>
        </authorList>
    </citation>
    <scope>NUCLEOTIDE SEQUENCE</scope>
    <source>
        <strain evidence="4">CBHHK200</strain>
    </source>
</reference>
<keyword evidence="1" id="KW-0175">Coiled coil</keyword>
<evidence type="ECO:0000313" key="4">
    <source>
        <dbReference type="EMBL" id="KAJ7039966.1"/>
    </source>
</evidence>
<dbReference type="Pfam" id="PF18758">
    <property type="entry name" value="KDZ"/>
    <property type="match status" value="1"/>
</dbReference>
<feature type="compositionally biased region" description="Acidic residues" evidence="2">
    <location>
        <begin position="1397"/>
        <end position="1408"/>
    </location>
</feature>
<feature type="domain" description="CxC2-like cysteine cluster KDZ transposase-associated" evidence="3">
    <location>
        <begin position="86"/>
        <end position="145"/>
    </location>
</feature>
<feature type="region of interest" description="Disordered" evidence="2">
    <location>
        <begin position="359"/>
        <end position="378"/>
    </location>
</feature>
<feature type="domain" description="CxC2-like cysteine cluster KDZ transposase-associated" evidence="3">
    <location>
        <begin position="545"/>
        <end position="649"/>
    </location>
</feature>
<dbReference type="EMBL" id="JARJCM010000024">
    <property type="protein sequence ID" value="KAJ7039966.1"/>
    <property type="molecule type" value="Genomic_DNA"/>
</dbReference>
<dbReference type="Pfam" id="PF18803">
    <property type="entry name" value="CxC2"/>
    <property type="match status" value="2"/>
</dbReference>
<evidence type="ECO:0000259" key="3">
    <source>
        <dbReference type="Pfam" id="PF18803"/>
    </source>
</evidence>
<protein>
    <recommendedName>
        <fullName evidence="3">CxC2-like cysteine cluster KDZ transposase-associated domain-containing protein</fullName>
    </recommendedName>
</protein>
<organism evidence="4 5">
    <name type="scientific">Mycena alexandri</name>
    <dbReference type="NCBI Taxonomy" id="1745969"/>
    <lineage>
        <taxon>Eukaryota</taxon>
        <taxon>Fungi</taxon>
        <taxon>Dikarya</taxon>
        <taxon>Basidiomycota</taxon>
        <taxon>Agaricomycotina</taxon>
        <taxon>Agaricomycetes</taxon>
        <taxon>Agaricomycetidae</taxon>
        <taxon>Agaricales</taxon>
        <taxon>Marasmiineae</taxon>
        <taxon>Mycenaceae</taxon>
        <taxon>Mycena</taxon>
    </lineage>
</organism>
<feature type="region of interest" description="Disordered" evidence="2">
    <location>
        <begin position="1376"/>
        <end position="1408"/>
    </location>
</feature>
<feature type="coiled-coil region" evidence="1">
    <location>
        <begin position="1586"/>
        <end position="1613"/>
    </location>
</feature>
<gene>
    <name evidence="4" type="ORF">C8F04DRAFT_1254414</name>
</gene>
<dbReference type="InterPro" id="IPR040521">
    <property type="entry name" value="KDZ"/>
</dbReference>
<proteinExistence type="predicted"/>
<evidence type="ECO:0000313" key="5">
    <source>
        <dbReference type="Proteomes" id="UP001218188"/>
    </source>
</evidence>
<name>A0AAD6X9K9_9AGAR</name>
<accession>A0AAD6X9K9</accession>
<keyword evidence="5" id="KW-1185">Reference proteome</keyword>
<evidence type="ECO:0000256" key="1">
    <source>
        <dbReference type="SAM" id="Coils"/>
    </source>
</evidence>